<dbReference type="Pfam" id="PF00583">
    <property type="entry name" value="Acetyltransf_1"/>
    <property type="match status" value="1"/>
</dbReference>
<keyword evidence="5" id="KW-1185">Reference proteome</keyword>
<keyword evidence="1 4" id="KW-0808">Transferase</keyword>
<dbReference type="PANTHER" id="PTHR43877:SF2">
    <property type="entry name" value="AMINOALKYLPHOSPHONATE N-ACETYLTRANSFERASE-RELATED"/>
    <property type="match status" value="1"/>
</dbReference>
<protein>
    <submittedName>
        <fullName evidence="4">Acetyltransferase (GNAT) family protein</fullName>
    </submittedName>
</protein>
<proteinExistence type="predicted"/>
<dbReference type="Proteomes" id="UP000256542">
    <property type="component" value="Unassembled WGS sequence"/>
</dbReference>
<dbReference type="GO" id="GO:0016747">
    <property type="term" value="F:acyltransferase activity, transferring groups other than amino-acyl groups"/>
    <property type="evidence" value="ECO:0007669"/>
    <property type="project" value="InterPro"/>
</dbReference>
<dbReference type="InterPro" id="IPR050832">
    <property type="entry name" value="Bact_Acetyltransf"/>
</dbReference>
<evidence type="ECO:0000313" key="5">
    <source>
        <dbReference type="Proteomes" id="UP000256542"/>
    </source>
</evidence>
<accession>A0A3E0DF35</accession>
<name>A0A3E0DF35_9GAMM</name>
<dbReference type="SUPFAM" id="SSF55729">
    <property type="entry name" value="Acyl-CoA N-acyltransferases (Nat)"/>
    <property type="match status" value="1"/>
</dbReference>
<dbReference type="OrthoDB" id="1821130at2"/>
<feature type="domain" description="N-acetyltransferase" evidence="3">
    <location>
        <begin position="6"/>
        <end position="162"/>
    </location>
</feature>
<dbReference type="AlphaFoldDB" id="A0A3E0DF35"/>
<dbReference type="PROSITE" id="PS51186">
    <property type="entry name" value="GNAT"/>
    <property type="match status" value="1"/>
</dbReference>
<gene>
    <name evidence="4" type="ORF">DFP81_11537</name>
</gene>
<organism evidence="4 5">
    <name type="scientific">Marinomonas pollencensis</name>
    <dbReference type="NCBI Taxonomy" id="491954"/>
    <lineage>
        <taxon>Bacteria</taxon>
        <taxon>Pseudomonadati</taxon>
        <taxon>Pseudomonadota</taxon>
        <taxon>Gammaproteobacteria</taxon>
        <taxon>Oceanospirillales</taxon>
        <taxon>Oceanospirillaceae</taxon>
        <taxon>Marinomonas</taxon>
    </lineage>
</organism>
<evidence type="ECO:0000256" key="2">
    <source>
        <dbReference type="ARBA" id="ARBA00023315"/>
    </source>
</evidence>
<dbReference type="EMBL" id="QUNG01000015">
    <property type="protein sequence ID" value="REG81316.1"/>
    <property type="molecule type" value="Genomic_DNA"/>
</dbReference>
<keyword evidence="2" id="KW-0012">Acyltransferase</keyword>
<dbReference type="Gene3D" id="3.40.630.30">
    <property type="match status" value="1"/>
</dbReference>
<evidence type="ECO:0000259" key="3">
    <source>
        <dbReference type="PROSITE" id="PS51186"/>
    </source>
</evidence>
<comment type="caution">
    <text evidence="4">The sequence shown here is derived from an EMBL/GenBank/DDBJ whole genome shotgun (WGS) entry which is preliminary data.</text>
</comment>
<evidence type="ECO:0000256" key="1">
    <source>
        <dbReference type="ARBA" id="ARBA00022679"/>
    </source>
</evidence>
<dbReference type="CDD" id="cd04301">
    <property type="entry name" value="NAT_SF"/>
    <property type="match status" value="1"/>
</dbReference>
<evidence type="ECO:0000313" key="4">
    <source>
        <dbReference type="EMBL" id="REG81316.1"/>
    </source>
</evidence>
<dbReference type="InterPro" id="IPR016181">
    <property type="entry name" value="Acyl_CoA_acyltransferase"/>
</dbReference>
<reference evidence="4 5" key="1">
    <citation type="submission" date="2018-08" db="EMBL/GenBank/DDBJ databases">
        <title>Genomic Encyclopedia of Type Strains, Phase III (KMG-III): the genomes of soil and plant-associated and newly described type strains.</title>
        <authorList>
            <person name="Whitman W."/>
        </authorList>
    </citation>
    <scope>NUCLEOTIDE SEQUENCE [LARGE SCALE GENOMIC DNA]</scope>
    <source>
        <strain evidence="4 5">CECT 7375</strain>
    </source>
</reference>
<sequence>MKESRFRWQLARYHDAGAISDLLNLAYRGEDNWTNEPQLLTGARSSQALVERNMKEAGTYFFVCRNDTALLACSRLTLAGNEAYIGSFAVLPVYQKRGMGSHLLSAIESIATKVYGVTFLSVSVLSEQKALKRFCENRGYQRNGKAEAYPAHLKIGSPKKRNTMIEFYLKRICFY</sequence>
<dbReference type="RefSeq" id="WP_115898894.1">
    <property type="nucleotide sequence ID" value="NZ_QUNG01000015.1"/>
</dbReference>
<dbReference type="PANTHER" id="PTHR43877">
    <property type="entry name" value="AMINOALKYLPHOSPHONATE N-ACETYLTRANSFERASE-RELATED-RELATED"/>
    <property type="match status" value="1"/>
</dbReference>
<dbReference type="InterPro" id="IPR000182">
    <property type="entry name" value="GNAT_dom"/>
</dbReference>